<name>A0A6M3ZC99_BACSU</name>
<organism evidence="1">
    <name type="scientific">Bacillus subtilis (strain 168)</name>
    <dbReference type="NCBI Taxonomy" id="224308"/>
    <lineage>
        <taxon>Bacteria</taxon>
        <taxon>Bacillati</taxon>
        <taxon>Bacillota</taxon>
        <taxon>Bacilli</taxon>
        <taxon>Bacillales</taxon>
        <taxon>Bacillaceae</taxon>
        <taxon>Bacillus</taxon>
    </lineage>
</organism>
<dbReference type="EMBL" id="CP052842">
    <property type="protein sequence ID" value="QJP88555.1"/>
    <property type="molecule type" value="Genomic_DNA"/>
</dbReference>
<protein>
    <submittedName>
        <fullName evidence="1">Uncharacterized protein</fullName>
    </submittedName>
</protein>
<sequence length="79" mass="9425">MINDPQNKEIKNMVMKKFLKVFASCNRALHNLNKDEIRKTIGDLDFVKDNLEEVQFILKDIVFTNEERKNEIIKNQNKM</sequence>
<evidence type="ECO:0000313" key="1">
    <source>
        <dbReference type="EMBL" id="QJP88555.1"/>
    </source>
</evidence>
<dbReference type="AlphaFoldDB" id="A0A6M3ZC99"/>
<proteinExistence type="predicted"/>
<reference evidence="1" key="1">
    <citation type="submission" date="2020-04" db="EMBL/GenBank/DDBJ databases">
        <title>Phage recombination drives evolution of spore-forming Bacilli.</title>
        <authorList>
            <person name="Dragos A."/>
            <person name="Kovacs A.T."/>
        </authorList>
    </citation>
    <scope>NUCLEOTIDE SEQUENCE</scope>
    <source>
        <strain evidence="1">168</strain>
    </source>
</reference>
<gene>
    <name evidence="1" type="ORF">HIR78_11175</name>
</gene>
<accession>A0A6M3ZC99</accession>
<dbReference type="RefSeq" id="WP_169507068.1">
    <property type="nucleotide sequence ID" value="NZ_CP051860.2"/>
</dbReference>